<dbReference type="InterPro" id="IPR032808">
    <property type="entry name" value="DoxX"/>
</dbReference>
<dbReference type="GO" id="GO:0016020">
    <property type="term" value="C:membrane"/>
    <property type="evidence" value="ECO:0007669"/>
    <property type="project" value="UniProtKB-SubCell"/>
</dbReference>
<comment type="caution">
    <text evidence="6">The sequence shown here is derived from an EMBL/GenBank/DDBJ whole genome shotgun (WGS) entry which is preliminary data.</text>
</comment>
<evidence type="ECO:0000256" key="1">
    <source>
        <dbReference type="ARBA" id="ARBA00004141"/>
    </source>
</evidence>
<evidence type="ECO:0000313" key="6">
    <source>
        <dbReference type="EMBL" id="RLQ96129.1"/>
    </source>
</evidence>
<sequence>MFIGFLKENQYAAMILTLFRLYLGYEWLKSGWGKLTGGFDAKGFLLGAIQNSSGEHPAVQGWWANFLHDFAVPNVGLFNFLVPWGEFLVGLALILGLFTTFAALMATVMNFAFMFSGTTSTNPQMVLLAILILIAGSNAGTIGADRYILPIFKSWIQKRKNQTLPHSH</sequence>
<accession>A0A3L7K165</accession>
<keyword evidence="4 5" id="KW-0472">Membrane</keyword>
<protein>
    <submittedName>
        <fullName evidence="6">DoxX family protein</fullName>
    </submittedName>
</protein>
<dbReference type="PANTHER" id="PTHR39157:SF1">
    <property type="entry name" value="DOXX FAMILY PROTEIN"/>
    <property type="match status" value="1"/>
</dbReference>
<proteinExistence type="predicted"/>
<keyword evidence="3 5" id="KW-1133">Transmembrane helix</keyword>
<keyword evidence="7" id="KW-1185">Reference proteome</keyword>
<dbReference type="Pfam" id="PF07681">
    <property type="entry name" value="DoxX"/>
    <property type="match status" value="1"/>
</dbReference>
<dbReference type="EMBL" id="RCVZ01000004">
    <property type="protein sequence ID" value="RLQ96129.1"/>
    <property type="molecule type" value="Genomic_DNA"/>
</dbReference>
<comment type="subcellular location">
    <subcellularLocation>
        <location evidence="1">Membrane</location>
        <topology evidence="1">Multi-pass membrane protein</topology>
    </subcellularLocation>
</comment>
<dbReference type="Proteomes" id="UP000276770">
    <property type="component" value="Unassembled WGS sequence"/>
</dbReference>
<name>A0A3L7K165_9BACI</name>
<dbReference type="OrthoDB" id="26941at2"/>
<organism evidence="6 7">
    <name type="scientific">Falsibacillus albus</name>
    <dbReference type="NCBI Taxonomy" id="2478915"/>
    <lineage>
        <taxon>Bacteria</taxon>
        <taxon>Bacillati</taxon>
        <taxon>Bacillota</taxon>
        <taxon>Bacilli</taxon>
        <taxon>Bacillales</taxon>
        <taxon>Bacillaceae</taxon>
        <taxon>Falsibacillus</taxon>
    </lineage>
</organism>
<dbReference type="RefSeq" id="WP_121679981.1">
    <property type="nucleotide sequence ID" value="NZ_RCVZ01000004.1"/>
</dbReference>
<reference evidence="6 7" key="1">
    <citation type="submission" date="2018-10" db="EMBL/GenBank/DDBJ databases">
        <title>Falsibacillus sp. genome draft.</title>
        <authorList>
            <person name="Shi S."/>
        </authorList>
    </citation>
    <scope>NUCLEOTIDE SEQUENCE [LARGE SCALE GENOMIC DNA]</scope>
    <source>
        <strain evidence="6 7">GY 10110</strain>
    </source>
</reference>
<feature type="transmembrane region" description="Helical" evidence="5">
    <location>
        <begin position="87"/>
        <end position="113"/>
    </location>
</feature>
<evidence type="ECO:0000256" key="5">
    <source>
        <dbReference type="SAM" id="Phobius"/>
    </source>
</evidence>
<evidence type="ECO:0000313" key="7">
    <source>
        <dbReference type="Proteomes" id="UP000276770"/>
    </source>
</evidence>
<evidence type="ECO:0000256" key="4">
    <source>
        <dbReference type="ARBA" id="ARBA00023136"/>
    </source>
</evidence>
<keyword evidence="2 5" id="KW-0812">Transmembrane</keyword>
<dbReference type="PANTHER" id="PTHR39157">
    <property type="entry name" value="INTEGRAL MEMBRANE PROTEIN-RELATED"/>
    <property type="match status" value="1"/>
</dbReference>
<evidence type="ECO:0000256" key="3">
    <source>
        <dbReference type="ARBA" id="ARBA00022989"/>
    </source>
</evidence>
<dbReference type="AlphaFoldDB" id="A0A3L7K165"/>
<evidence type="ECO:0000256" key="2">
    <source>
        <dbReference type="ARBA" id="ARBA00022692"/>
    </source>
</evidence>
<gene>
    <name evidence="6" type="ORF">D9X91_07490</name>
</gene>
<feature type="transmembrane region" description="Helical" evidence="5">
    <location>
        <begin position="125"/>
        <end position="149"/>
    </location>
</feature>